<reference evidence="8 9" key="1">
    <citation type="submission" date="2018-06" db="EMBL/GenBank/DDBJ databases">
        <authorList>
            <consortium name="Pathogen Informatics"/>
            <person name="Doyle S."/>
        </authorList>
    </citation>
    <scope>NUCLEOTIDE SEQUENCE [LARGE SCALE GENOMIC DNA]</scope>
    <source>
        <strain evidence="8 9">NCTC9380</strain>
    </source>
</reference>
<feature type="transmembrane region" description="Helical" evidence="7">
    <location>
        <begin position="120"/>
        <end position="144"/>
    </location>
</feature>
<dbReference type="GO" id="GO:0005886">
    <property type="term" value="C:plasma membrane"/>
    <property type="evidence" value="ECO:0007669"/>
    <property type="project" value="UniProtKB-SubCell"/>
</dbReference>
<evidence type="ECO:0000256" key="2">
    <source>
        <dbReference type="ARBA" id="ARBA00006679"/>
    </source>
</evidence>
<keyword evidence="5 7" id="KW-1133">Transmembrane helix</keyword>
<evidence type="ECO:0000256" key="3">
    <source>
        <dbReference type="ARBA" id="ARBA00022475"/>
    </source>
</evidence>
<name>A0A378NIY0_MANHA</name>
<dbReference type="Proteomes" id="UP000254031">
    <property type="component" value="Unassembled WGS sequence"/>
</dbReference>
<keyword evidence="6 7" id="KW-0472">Membrane</keyword>
<evidence type="ECO:0000313" key="8">
    <source>
        <dbReference type="EMBL" id="STY67519.1"/>
    </source>
</evidence>
<dbReference type="InterPro" id="IPR032808">
    <property type="entry name" value="DoxX"/>
</dbReference>
<dbReference type="AlphaFoldDB" id="A0A378NIY0"/>
<organism evidence="8 9">
    <name type="scientific">Mannheimia haemolytica</name>
    <name type="common">Pasteurella haemolytica</name>
    <dbReference type="NCBI Taxonomy" id="75985"/>
    <lineage>
        <taxon>Bacteria</taxon>
        <taxon>Pseudomonadati</taxon>
        <taxon>Pseudomonadota</taxon>
        <taxon>Gammaproteobacteria</taxon>
        <taxon>Pasteurellales</taxon>
        <taxon>Pasteurellaceae</taxon>
        <taxon>Mannheimia</taxon>
    </lineage>
</organism>
<evidence type="ECO:0000313" key="9">
    <source>
        <dbReference type="Proteomes" id="UP000254031"/>
    </source>
</evidence>
<dbReference type="PANTHER" id="PTHR33452">
    <property type="entry name" value="OXIDOREDUCTASE CATD-RELATED"/>
    <property type="match status" value="1"/>
</dbReference>
<dbReference type="EMBL" id="UGPL01000006">
    <property type="protein sequence ID" value="STY67519.1"/>
    <property type="molecule type" value="Genomic_DNA"/>
</dbReference>
<feature type="transmembrane region" description="Helical" evidence="7">
    <location>
        <begin position="64"/>
        <end position="85"/>
    </location>
</feature>
<dbReference type="Pfam" id="PF07681">
    <property type="entry name" value="DoxX"/>
    <property type="match status" value="1"/>
</dbReference>
<accession>A0A378NIY0</accession>
<sequence>MSSFSTQSACSMTACKNGLGFLVLRLFLAYEFFEAGLSKLNGENWFASIQESFPFPFNVLPADLSWAIASGAEILLPILLTLGLFTRFSALGLMILTAVAWYAVHAGNGYNVCNNGYKMALIYLVMLVPLLLQGAGSLSLDFLLQKKSPTKRWLKFL</sequence>
<keyword evidence="3" id="KW-1003">Cell membrane</keyword>
<gene>
    <name evidence="8" type="ORF">NCTC9380_02879</name>
</gene>
<evidence type="ECO:0000256" key="6">
    <source>
        <dbReference type="ARBA" id="ARBA00023136"/>
    </source>
</evidence>
<proteinExistence type="inferred from homology"/>
<evidence type="ECO:0000256" key="7">
    <source>
        <dbReference type="SAM" id="Phobius"/>
    </source>
</evidence>
<comment type="similarity">
    <text evidence="2">Belongs to the DoxX family.</text>
</comment>
<evidence type="ECO:0000256" key="1">
    <source>
        <dbReference type="ARBA" id="ARBA00004651"/>
    </source>
</evidence>
<evidence type="ECO:0000256" key="4">
    <source>
        <dbReference type="ARBA" id="ARBA00022692"/>
    </source>
</evidence>
<keyword evidence="4 7" id="KW-0812">Transmembrane</keyword>
<dbReference type="PANTHER" id="PTHR33452:SF7">
    <property type="entry name" value="DOXX FAMILY PROTEIN"/>
    <property type="match status" value="1"/>
</dbReference>
<comment type="subcellular location">
    <subcellularLocation>
        <location evidence="1">Cell membrane</location>
        <topology evidence="1">Multi-pass membrane protein</topology>
    </subcellularLocation>
</comment>
<evidence type="ECO:0000256" key="5">
    <source>
        <dbReference type="ARBA" id="ARBA00022989"/>
    </source>
</evidence>
<dbReference type="InterPro" id="IPR051907">
    <property type="entry name" value="DoxX-like_oxidoreductase"/>
</dbReference>
<protein>
    <submittedName>
        <fullName evidence="8">DoxX</fullName>
    </submittedName>
</protein>
<feature type="transmembrane region" description="Helical" evidence="7">
    <location>
        <begin position="90"/>
        <end position="108"/>
    </location>
</feature>